<feature type="region of interest" description="Disordered" evidence="3">
    <location>
        <begin position="68"/>
        <end position="115"/>
    </location>
</feature>
<keyword evidence="8" id="KW-1185">Reference proteome</keyword>
<dbReference type="PROSITE" id="PS50878">
    <property type="entry name" value="RT_POL"/>
    <property type="match status" value="1"/>
</dbReference>
<name>A0A364MSA3_STELY</name>
<dbReference type="InterPro" id="IPR036397">
    <property type="entry name" value="RNaseH_sf"/>
</dbReference>
<dbReference type="CDD" id="cd01650">
    <property type="entry name" value="RT_nLTR_like"/>
    <property type="match status" value="1"/>
</dbReference>
<dbReference type="Pfam" id="PF00078">
    <property type="entry name" value="RVT_1"/>
    <property type="match status" value="1"/>
</dbReference>
<dbReference type="InterPro" id="IPR002156">
    <property type="entry name" value="RNaseH_domain"/>
</dbReference>
<evidence type="ECO:0000313" key="8">
    <source>
        <dbReference type="Proteomes" id="UP000249619"/>
    </source>
</evidence>
<keyword evidence="1" id="KW-0862">Zinc</keyword>
<dbReference type="InterPro" id="IPR036691">
    <property type="entry name" value="Endo/exonu/phosph_ase_sf"/>
</dbReference>
<dbReference type="Pfam" id="PF14529">
    <property type="entry name" value="Exo_endo_phos_2"/>
    <property type="match status" value="1"/>
</dbReference>
<evidence type="ECO:0000256" key="1">
    <source>
        <dbReference type="PROSITE-ProRule" id="PRU00047"/>
    </source>
</evidence>
<dbReference type="SUPFAM" id="SSF56219">
    <property type="entry name" value="DNase I-like"/>
    <property type="match status" value="1"/>
</dbReference>
<dbReference type="SUPFAM" id="SSF53098">
    <property type="entry name" value="Ribonuclease H-like"/>
    <property type="match status" value="1"/>
</dbReference>
<dbReference type="InterPro" id="IPR012337">
    <property type="entry name" value="RNaseH-like_sf"/>
</dbReference>
<keyword evidence="1" id="KW-0863">Zinc-finger</keyword>
<evidence type="ECO:0000256" key="3">
    <source>
        <dbReference type="SAM" id="MobiDB-lite"/>
    </source>
</evidence>
<feature type="region of interest" description="Disordered" evidence="3">
    <location>
        <begin position="568"/>
        <end position="703"/>
    </location>
</feature>
<proteinExistence type="predicted"/>
<dbReference type="Gene3D" id="3.60.10.10">
    <property type="entry name" value="Endonuclease/exonuclease/phosphatase"/>
    <property type="match status" value="1"/>
</dbReference>
<feature type="compositionally biased region" description="Basic and acidic residues" evidence="3">
    <location>
        <begin position="668"/>
        <end position="677"/>
    </location>
</feature>
<feature type="compositionally biased region" description="Acidic residues" evidence="3">
    <location>
        <begin position="72"/>
        <end position="115"/>
    </location>
</feature>
<feature type="domain" description="CCHC-type" evidence="4">
    <location>
        <begin position="489"/>
        <end position="503"/>
    </location>
</feature>
<dbReference type="EMBL" id="QGDH01000383">
    <property type="protein sequence ID" value="RAR00387.1"/>
    <property type="molecule type" value="Genomic_DNA"/>
</dbReference>
<reference evidence="8" key="1">
    <citation type="submission" date="2018-05" db="EMBL/GenBank/DDBJ databases">
        <title>Draft genome sequence of Stemphylium lycopersici strain CIDEFI 213.</title>
        <authorList>
            <person name="Medina R."/>
            <person name="Franco M.E.E."/>
            <person name="Lucentini C.G."/>
            <person name="Saparrat M.C.N."/>
            <person name="Balatti P.A."/>
        </authorList>
    </citation>
    <scope>NUCLEOTIDE SEQUENCE [LARGE SCALE GENOMIC DNA]</scope>
    <source>
        <strain evidence="8">CIDEFI 213</strain>
    </source>
</reference>
<dbReference type="CDD" id="cd09276">
    <property type="entry name" value="Rnase_HI_RT_non_LTR"/>
    <property type="match status" value="1"/>
</dbReference>
<comment type="caution">
    <text evidence="7">The sequence shown here is derived from an EMBL/GenBank/DDBJ whole genome shotgun (WGS) entry which is preliminary data.</text>
</comment>
<evidence type="ECO:0000259" key="4">
    <source>
        <dbReference type="PROSITE" id="PS50158"/>
    </source>
</evidence>
<sequence length="1887" mass="211584">MEDHVRTAFTVYSVNEVARLTKVLQGDKNKFSDVLDLATEKRPGYPDKQERVIELLTEIAVKCKLSLSSRDSDEDSEDDTDEDSEDDTDEDSEDDTDEDLEDDTDEDSEDDTDEDPLAHTIRAASLNAVQHILNIEVYYRDAFLREVLSLIERNGGQQPLPADIVGDIIRGALTFVLKTQHSPDLGGLSDALNVARTEARATAESTARTLDQIKQELKSTVELVQQSATKIQQNGNMAEEARAAAKDATEVGKATLEIAREIRNKRPQEQANGPMSYAAAAARGVPLAGTYNAQSVKQPSAQTQREVIMNIRDPLTVQSLRAMNPSNLKMHVQRAIEQSGNENIVNVTIVSSNQLKSGDLSIKTASSREAEALRQFADDWAHRIGSGTTVQIPTFGVLAHGIRTSTMDMSKLDEIRAQILQDNRPFIPQAEIRHIGWLTRDATAKTATTITIEFTKPEDANKIIDEGLIWQGEVFQCERYERQCRVKQCFKCQRYGHIGTQCKAATACGHCAQEHDTRDCPSRAGQAVTRKCAACRGEHEAWSRQCPTRKDEIAKARTAYEMRPRYHHVSQTAGQNVQIDIPTSTIQRRRTSQPVADTQPMQLTRNQSQTGRGQKRTNAGTNVDSMDQEISPTQGSASQRPHRQIIPSRRALESTGLNTRAIQNNSRAMEKPLRGDDTPSSETRLPPLLPSRKRGRTRPEFGDDQQEEQNVIIHNVYNPARRSESDSTVLVDVRTILHDNQSSEQILLGDFNLHHPMWGGTGVRHIDPESADLLAIMEDFNLGSTLPPGTITYEERTSRTTIDLCLVTVGLVDRVIRSQVDRDLDHDSDHLPISTVIDMRIQQLDAIPKRDWKRLDEAVYNKVLKQALPPLRRPANKTALDTYVQEIVGAIQGAIDKAIPYSRPSDRIREGWSEECRAVLAEAKRLKRVHSQRHTGESWEAYRAARNHKARTIKKALRNAHREQVEQAAKSPEALWRLVKWAKTRENPAPVVTPAIQHPETQQEVTDPAKKADIFRDTFFPVPPEADLEDIRNAHYDDQVDMPPVTEKEVRDSIRAASPLKAPGPDGIINKALQAGSARLAAHLTRIFNQSLHLGYCPAHFRESTTVVLRKPGKDNYTAPKSYRPIALMNTTGKIMDAVIARRLSYLAEIHHVLPPTHMGGRKMRSTEHALHAVTHKIYEAWSHNTGRVASLLLLDVSGAFDNVSHTRLLHDLRKRRVDEKTVKWIASFLSNRHTSIAIDGFRSTAYQINTGIPQGSPLSPILYLFYNADLIDECNQAPDAMSTGYIDDVGILAWGQTTEQTCETLGKTLEKAQRWASTHASVFAPNKFQLTHFTRSRKRINTEVSIHTEWGEIRPEATCKYLGLTMDAKLHWKQHTEETRRKATKTVNALSCLGGSNWGASLRDLRRIYEGTVLPQMMYACSVWSNASMKGKLYTKRMLNTLQSIQARAARVISGAYRATSRAALDVETFLLPIEQQIWKHNSYTVVRLLSSKNIAATSGFQTNIAQPTVADKTRRHTSSWQKVYNDITSMRTKDFGRQEQIPCFLTPPWRQGPTTYIDATAEEARARHDKEHVKEDSLSIYTDGSGIEGEIGSAALCPLTQQARSVHMGSDTESTVYAAELQGISLALQIAQEYASRNGARRDVAIYTDNQAAVWSIAKAEGRSGAYILADIARQVRELQDNGRTVTVRWIPAHVGIPGNEAVDKAAKEATGWRKDGRRSLPADAPPQLFTIRSTVKRWCSIQAERAWIAKWRKDTKGRATYRHTPTPTKKVLRLHEGLTKRESALLVQLRTEKIGLNDFLFARRVPDVTSPRCDCGARRQTVAHILLHCSKRRHLRDRIFANLSGRDNIRTILGTPQLATKAIEYVEQTQILGQNGDRRREDDS</sequence>
<dbReference type="GO" id="GO:0008270">
    <property type="term" value="F:zinc ion binding"/>
    <property type="evidence" value="ECO:0007669"/>
    <property type="project" value="UniProtKB-KW"/>
</dbReference>
<keyword evidence="1" id="KW-0479">Metal-binding</keyword>
<dbReference type="Proteomes" id="UP000249619">
    <property type="component" value="Unassembled WGS sequence"/>
</dbReference>
<accession>A0A364MSA3</accession>
<evidence type="ECO:0000259" key="6">
    <source>
        <dbReference type="PROSITE" id="PS50879"/>
    </source>
</evidence>
<dbReference type="GO" id="GO:0004523">
    <property type="term" value="F:RNA-DNA hybrid ribonuclease activity"/>
    <property type="evidence" value="ECO:0007669"/>
    <property type="project" value="UniProtKB-EC"/>
</dbReference>
<dbReference type="Gene3D" id="3.30.420.10">
    <property type="entry name" value="Ribonuclease H-like superfamily/Ribonuclease H"/>
    <property type="match status" value="1"/>
</dbReference>
<dbReference type="PANTHER" id="PTHR33481">
    <property type="entry name" value="REVERSE TRANSCRIPTASE"/>
    <property type="match status" value="1"/>
</dbReference>
<feature type="domain" description="RNase H type-1" evidence="6">
    <location>
        <begin position="1576"/>
        <end position="1714"/>
    </location>
</feature>
<dbReference type="InterPro" id="IPR005135">
    <property type="entry name" value="Endo/exonuclease/phosphatase"/>
</dbReference>
<gene>
    <name evidence="7" type="ORF">DDE83_009116</name>
</gene>
<keyword evidence="7" id="KW-0808">Transferase</keyword>
<evidence type="ECO:0000313" key="7">
    <source>
        <dbReference type="EMBL" id="RAR00387.1"/>
    </source>
</evidence>
<keyword evidence="7" id="KW-0378">Hydrolase</keyword>
<dbReference type="SUPFAM" id="SSF56672">
    <property type="entry name" value="DNA/RNA polymerases"/>
    <property type="match status" value="1"/>
</dbReference>
<dbReference type="PANTHER" id="PTHR33481:SF1">
    <property type="entry name" value="ENDONUCLEASE_EXONUCLEASE_PHOSPHATASE DOMAIN-CONTAINING PROTEIN-RELATED"/>
    <property type="match status" value="1"/>
</dbReference>
<dbReference type="Pfam" id="PF00075">
    <property type="entry name" value="RNase_H"/>
    <property type="match status" value="1"/>
</dbReference>
<dbReference type="InterPro" id="IPR000477">
    <property type="entry name" value="RT_dom"/>
</dbReference>
<keyword evidence="7" id="KW-0548">Nucleotidyltransferase</keyword>
<evidence type="ECO:0000259" key="5">
    <source>
        <dbReference type="PROSITE" id="PS50878"/>
    </source>
</evidence>
<dbReference type="PROSITE" id="PS50158">
    <property type="entry name" value="ZF_CCHC"/>
    <property type="match status" value="1"/>
</dbReference>
<dbReference type="EC" id="3.1.26.4" evidence="7"/>
<feature type="compositionally biased region" description="Polar residues" evidence="3">
    <location>
        <begin position="569"/>
        <end position="639"/>
    </location>
</feature>
<feature type="compositionally biased region" description="Polar residues" evidence="3">
    <location>
        <begin position="655"/>
        <end position="667"/>
    </location>
</feature>
<organism evidence="7 8">
    <name type="scientific">Stemphylium lycopersici</name>
    <name type="common">Tomato gray leaf spot disease fungus</name>
    <name type="synonym">Thyrospora lycopersici</name>
    <dbReference type="NCBI Taxonomy" id="183478"/>
    <lineage>
        <taxon>Eukaryota</taxon>
        <taxon>Fungi</taxon>
        <taxon>Dikarya</taxon>
        <taxon>Ascomycota</taxon>
        <taxon>Pezizomycotina</taxon>
        <taxon>Dothideomycetes</taxon>
        <taxon>Pleosporomycetidae</taxon>
        <taxon>Pleosporales</taxon>
        <taxon>Pleosporineae</taxon>
        <taxon>Pleosporaceae</taxon>
        <taxon>Stemphylium</taxon>
    </lineage>
</organism>
<keyword evidence="2" id="KW-0175">Coiled coil</keyword>
<dbReference type="InterPro" id="IPR001878">
    <property type="entry name" value="Znf_CCHC"/>
</dbReference>
<dbReference type="GO" id="GO:0003964">
    <property type="term" value="F:RNA-directed DNA polymerase activity"/>
    <property type="evidence" value="ECO:0007669"/>
    <property type="project" value="UniProtKB-KW"/>
</dbReference>
<dbReference type="InterPro" id="IPR043502">
    <property type="entry name" value="DNA/RNA_pol_sf"/>
</dbReference>
<feature type="coiled-coil region" evidence="2">
    <location>
        <begin position="196"/>
        <end position="234"/>
    </location>
</feature>
<dbReference type="STRING" id="183478.A0A364MSA3"/>
<dbReference type="PROSITE" id="PS50879">
    <property type="entry name" value="RNASE_H_1"/>
    <property type="match status" value="1"/>
</dbReference>
<evidence type="ECO:0000256" key="2">
    <source>
        <dbReference type="SAM" id="Coils"/>
    </source>
</evidence>
<dbReference type="GO" id="GO:0003676">
    <property type="term" value="F:nucleic acid binding"/>
    <property type="evidence" value="ECO:0007669"/>
    <property type="project" value="InterPro"/>
</dbReference>
<keyword evidence="7" id="KW-0695">RNA-directed DNA polymerase</keyword>
<protein>
    <submittedName>
        <fullName evidence="7">Reverse transcriptase</fullName>
        <ecNumber evidence="7">3.1.26.4</ecNumber>
    </submittedName>
</protein>
<feature type="domain" description="Reverse transcriptase" evidence="5">
    <location>
        <begin position="1090"/>
        <end position="1367"/>
    </location>
</feature>